<dbReference type="EMBL" id="LR134384">
    <property type="protein sequence ID" value="VEH14334.1"/>
    <property type="molecule type" value="Genomic_DNA"/>
</dbReference>
<proteinExistence type="predicted"/>
<dbReference type="Proteomes" id="UP000274578">
    <property type="component" value="Chromosome 1"/>
</dbReference>
<evidence type="ECO:0000313" key="2">
    <source>
        <dbReference type="Proteomes" id="UP000274578"/>
    </source>
</evidence>
<evidence type="ECO:0000313" key="1">
    <source>
        <dbReference type="EMBL" id="VEH14334.1"/>
    </source>
</evidence>
<dbReference type="AlphaFoldDB" id="A0A448L2V6"/>
<reference evidence="1 2" key="1">
    <citation type="submission" date="2018-12" db="EMBL/GenBank/DDBJ databases">
        <authorList>
            <consortium name="Pathogen Informatics"/>
        </authorList>
    </citation>
    <scope>NUCLEOTIDE SEQUENCE [LARGE SCALE GENOMIC DNA]</scope>
    <source>
        <strain evidence="1 2">NCTC13071</strain>
    </source>
</reference>
<protein>
    <submittedName>
        <fullName evidence="1">Uncharacterized protein</fullName>
    </submittedName>
</protein>
<gene>
    <name evidence="1" type="ORF">NCTC13071_00304</name>
</gene>
<accession>A0A448L2V6</accession>
<name>A0A448L2V6_9BACT</name>
<organism evidence="1 2">
    <name type="scientific">Segatella oris</name>
    <dbReference type="NCBI Taxonomy" id="28135"/>
    <lineage>
        <taxon>Bacteria</taxon>
        <taxon>Pseudomonadati</taxon>
        <taxon>Bacteroidota</taxon>
        <taxon>Bacteroidia</taxon>
        <taxon>Bacteroidales</taxon>
        <taxon>Prevotellaceae</taxon>
        <taxon>Segatella</taxon>
    </lineage>
</organism>
<dbReference type="KEGG" id="poc:NCTC13071_00304"/>
<sequence>MKIHAVKMLNHSTCFAIRNKWGRNMRQISV</sequence>